<dbReference type="InterPro" id="IPR041569">
    <property type="entry name" value="AAA_lid_3"/>
</dbReference>
<dbReference type="SUPFAM" id="SSF52540">
    <property type="entry name" value="P-loop containing nucleoside triphosphate hydrolases"/>
    <property type="match status" value="1"/>
</dbReference>
<feature type="domain" description="AAA+ ATPase" evidence="9">
    <location>
        <begin position="196"/>
        <end position="335"/>
    </location>
</feature>
<dbReference type="InterPro" id="IPR012340">
    <property type="entry name" value="NA-bd_OB-fold"/>
</dbReference>
<accession>A0A9Q0BCR1</accession>
<comment type="similarity">
    <text evidence="2 8">Belongs to the AAA ATPase family.</text>
</comment>
<dbReference type="GO" id="GO:0016887">
    <property type="term" value="F:ATP hydrolysis activity"/>
    <property type="evidence" value="ECO:0007669"/>
    <property type="project" value="InterPro"/>
</dbReference>
<evidence type="ECO:0000256" key="5">
    <source>
        <dbReference type="ARBA" id="ARBA00022840"/>
    </source>
</evidence>
<dbReference type="GO" id="GO:0005737">
    <property type="term" value="C:cytoplasm"/>
    <property type="evidence" value="ECO:0007669"/>
    <property type="project" value="UniProtKB-SubCell"/>
</dbReference>
<dbReference type="Gene3D" id="3.40.50.300">
    <property type="entry name" value="P-loop containing nucleotide triphosphate hydrolases"/>
    <property type="match status" value="1"/>
</dbReference>
<dbReference type="InterPro" id="IPR003960">
    <property type="entry name" value="ATPase_AAA_CS"/>
</dbReference>
<dbReference type="GO" id="GO:0008540">
    <property type="term" value="C:proteasome regulatory particle, base subcomplex"/>
    <property type="evidence" value="ECO:0007669"/>
    <property type="project" value="UniProtKB-ARBA"/>
</dbReference>
<comment type="subcellular location">
    <subcellularLocation>
        <location evidence="1">Cytoplasm</location>
    </subcellularLocation>
</comment>
<dbReference type="InterPro" id="IPR050221">
    <property type="entry name" value="26S_Proteasome_ATPase"/>
</dbReference>
<dbReference type="SMART" id="SM00382">
    <property type="entry name" value="AAA"/>
    <property type="match status" value="1"/>
</dbReference>
<reference evidence="10" key="2">
    <citation type="submission" date="2022-07" db="EMBL/GenBank/DDBJ databases">
        <authorList>
            <person name="Goncalves M.F.M."/>
            <person name="Hilario S."/>
            <person name="Van De Peer Y."/>
            <person name="Esteves A.C."/>
            <person name="Alves A."/>
        </authorList>
    </citation>
    <scope>NUCLEOTIDE SEQUENCE</scope>
    <source>
        <strain evidence="10">MUM 19.33</strain>
    </source>
</reference>
<gene>
    <name evidence="10" type="ORF">J7T54_003234</name>
</gene>
<evidence type="ECO:0000313" key="10">
    <source>
        <dbReference type="EMBL" id="KAI6781067.1"/>
    </source>
</evidence>
<keyword evidence="5 8" id="KW-0067">ATP-binding</keyword>
<dbReference type="Pfam" id="PF00004">
    <property type="entry name" value="AAA"/>
    <property type="match status" value="1"/>
</dbReference>
<dbReference type="InterPro" id="IPR003593">
    <property type="entry name" value="AAA+_ATPase"/>
</dbReference>
<proteinExistence type="inferred from homology"/>
<evidence type="ECO:0000259" key="9">
    <source>
        <dbReference type="SMART" id="SM00382"/>
    </source>
</evidence>
<dbReference type="GeneID" id="75829737"/>
<dbReference type="Gene3D" id="2.40.50.140">
    <property type="entry name" value="Nucleic acid-binding proteins"/>
    <property type="match status" value="1"/>
</dbReference>
<name>A0A9Q0BCR1_9HYPO</name>
<evidence type="ECO:0000256" key="3">
    <source>
        <dbReference type="ARBA" id="ARBA00022490"/>
    </source>
</evidence>
<evidence type="ECO:0000256" key="6">
    <source>
        <dbReference type="ARBA" id="ARBA00022942"/>
    </source>
</evidence>
<dbReference type="FunFam" id="1.10.8.60:FF:000005">
    <property type="entry name" value="26S protease regulatory subunit 7"/>
    <property type="match status" value="1"/>
</dbReference>
<evidence type="ECO:0000256" key="8">
    <source>
        <dbReference type="RuleBase" id="RU003651"/>
    </source>
</evidence>
<evidence type="ECO:0000256" key="7">
    <source>
        <dbReference type="ARBA" id="ARBA00067449"/>
    </source>
</evidence>
<dbReference type="InterPro" id="IPR048723">
    <property type="entry name" value="OB_PRS7"/>
</dbReference>
<protein>
    <recommendedName>
        <fullName evidence="7">26S proteasome regulatory subunit 7 homolog</fullName>
    </recommendedName>
</protein>
<evidence type="ECO:0000256" key="1">
    <source>
        <dbReference type="ARBA" id="ARBA00004496"/>
    </source>
</evidence>
<dbReference type="PANTHER" id="PTHR23073">
    <property type="entry name" value="26S PROTEASOME REGULATORY SUBUNIT"/>
    <property type="match status" value="1"/>
</dbReference>
<dbReference type="InterPro" id="IPR027417">
    <property type="entry name" value="P-loop_NTPase"/>
</dbReference>
<dbReference type="Gene3D" id="1.10.8.60">
    <property type="match status" value="1"/>
</dbReference>
<dbReference type="OrthoDB" id="1937997at2759"/>
<keyword evidence="3" id="KW-0963">Cytoplasm</keyword>
<dbReference type="PROSITE" id="PS00674">
    <property type="entry name" value="AAA"/>
    <property type="match status" value="1"/>
</dbReference>
<dbReference type="Proteomes" id="UP001055219">
    <property type="component" value="Unassembled WGS sequence"/>
</dbReference>
<dbReference type="Pfam" id="PF17862">
    <property type="entry name" value="AAA_lid_3"/>
    <property type="match status" value="1"/>
</dbReference>
<keyword evidence="4 8" id="KW-0547">Nucleotide-binding</keyword>
<dbReference type="EMBL" id="JAGIXG020000025">
    <property type="protein sequence ID" value="KAI6781067.1"/>
    <property type="molecule type" value="Genomic_DNA"/>
</dbReference>
<evidence type="ECO:0000256" key="4">
    <source>
        <dbReference type="ARBA" id="ARBA00022741"/>
    </source>
</evidence>
<keyword evidence="11" id="KW-1185">Reference proteome</keyword>
<dbReference type="AlphaFoldDB" id="A0A9Q0BCR1"/>
<organism evidence="10 11">
    <name type="scientific">Emericellopsis cladophorae</name>
    <dbReference type="NCBI Taxonomy" id="2686198"/>
    <lineage>
        <taxon>Eukaryota</taxon>
        <taxon>Fungi</taxon>
        <taxon>Dikarya</taxon>
        <taxon>Ascomycota</taxon>
        <taxon>Pezizomycotina</taxon>
        <taxon>Sordariomycetes</taxon>
        <taxon>Hypocreomycetidae</taxon>
        <taxon>Hypocreales</taxon>
        <taxon>Bionectriaceae</taxon>
        <taxon>Emericellopsis</taxon>
    </lineage>
</organism>
<sequence>MPSATGSSWEKYQKNFADDEVEEKKITPLSDEDIQVLKTYGAAPYGTALKKLEKEIKDKQQSVNEKIGVKIPDSHHHIYGMSPPTVNAYEKGDESKSKYVINVKQIAKFVVQLGERVSPTDIEEGMRVGVDRNKYQIMLPLPPKIDASVTMMTVEEKPDVTYGDVGGCKEQVEKLREVVEMPLLSPERFVNLGIDPPKGALLYGPPGTGKTLCARAVANRTDATFIRVIGSELVQKYVGEGARMVRELFEMARTKKACIIFFDEIDAVGGARFDDGAGGDNEVQRTMLELITQLDGFDARGNIKVMFATNRPSTLDPALMRPGRIDRKIEFSLPDLEGRANILRIHAKSMSVERDIRWELISRLCPNSTGAELRSVCTEAGMYAIRARRKVASEKDFLSAVDKVIKGNLKFNSTATYMQYN</sequence>
<dbReference type="RefSeq" id="XP_051361923.1">
    <property type="nucleotide sequence ID" value="XM_051506793.1"/>
</dbReference>
<dbReference type="CDD" id="cd19502">
    <property type="entry name" value="RecA-like_PAN_like"/>
    <property type="match status" value="1"/>
</dbReference>
<keyword evidence="6" id="KW-0647">Proteasome</keyword>
<reference evidence="10" key="1">
    <citation type="journal article" date="2021" name="J Fungi (Basel)">
        <title>Genomic and Metabolomic Analyses of the Marine Fungus Emericellopsis cladophorae: Insights into Saltwater Adaptability Mechanisms and Its Biosynthetic Potential.</title>
        <authorList>
            <person name="Goncalves M.F.M."/>
            <person name="Hilario S."/>
            <person name="Van de Peer Y."/>
            <person name="Esteves A.C."/>
            <person name="Alves A."/>
        </authorList>
    </citation>
    <scope>NUCLEOTIDE SEQUENCE</scope>
    <source>
        <strain evidence="10">MUM 19.33</strain>
    </source>
</reference>
<dbReference type="InterPro" id="IPR003959">
    <property type="entry name" value="ATPase_AAA_core"/>
</dbReference>
<evidence type="ECO:0000313" key="11">
    <source>
        <dbReference type="Proteomes" id="UP001055219"/>
    </source>
</evidence>
<dbReference type="FunFam" id="3.40.50.300:FF:000027">
    <property type="entry name" value="26S protease regulatory subunit 7"/>
    <property type="match status" value="1"/>
</dbReference>
<dbReference type="Pfam" id="PF21236">
    <property type="entry name" value="OB_PRS7"/>
    <property type="match status" value="1"/>
</dbReference>
<evidence type="ECO:0000256" key="2">
    <source>
        <dbReference type="ARBA" id="ARBA00006914"/>
    </source>
</evidence>
<dbReference type="GO" id="GO:0005524">
    <property type="term" value="F:ATP binding"/>
    <property type="evidence" value="ECO:0007669"/>
    <property type="project" value="UniProtKB-KW"/>
</dbReference>
<comment type="caution">
    <text evidence="10">The sequence shown here is derived from an EMBL/GenBank/DDBJ whole genome shotgun (WGS) entry which is preliminary data.</text>
</comment>